<evidence type="ECO:0000256" key="1">
    <source>
        <dbReference type="SAM" id="MobiDB-lite"/>
    </source>
</evidence>
<protein>
    <submittedName>
        <fullName evidence="4">EF hand</fullName>
    </submittedName>
</protein>
<evidence type="ECO:0000313" key="5">
    <source>
        <dbReference type="Proteomes" id="UP000199420"/>
    </source>
</evidence>
<dbReference type="Proteomes" id="UP000199420">
    <property type="component" value="Unassembled WGS sequence"/>
</dbReference>
<feature type="signal peptide" evidence="2">
    <location>
        <begin position="1"/>
        <end position="29"/>
    </location>
</feature>
<dbReference type="PROSITE" id="PS00018">
    <property type="entry name" value="EF_HAND_1"/>
    <property type="match status" value="1"/>
</dbReference>
<feature type="domain" description="EF-hand" evidence="3">
    <location>
        <begin position="63"/>
        <end position="98"/>
    </location>
</feature>
<dbReference type="SUPFAM" id="SSF47473">
    <property type="entry name" value="EF-hand"/>
    <property type="match status" value="1"/>
</dbReference>
<reference evidence="4 5" key="1">
    <citation type="submission" date="2016-10" db="EMBL/GenBank/DDBJ databases">
        <authorList>
            <person name="de Groot N.N."/>
        </authorList>
    </citation>
    <scope>NUCLEOTIDE SEQUENCE [LARGE SCALE GENOMIC DNA]</scope>
    <source>
        <strain evidence="4 5">DSM 26515</strain>
    </source>
</reference>
<dbReference type="InterPro" id="IPR011992">
    <property type="entry name" value="EF-hand-dom_pair"/>
</dbReference>
<dbReference type="Pfam" id="PF13202">
    <property type="entry name" value="EF-hand_5"/>
    <property type="match status" value="2"/>
</dbReference>
<organism evidence="4 5">
    <name type="scientific">Frateuria terrea</name>
    <dbReference type="NCBI Taxonomy" id="529704"/>
    <lineage>
        <taxon>Bacteria</taxon>
        <taxon>Pseudomonadati</taxon>
        <taxon>Pseudomonadota</taxon>
        <taxon>Gammaproteobacteria</taxon>
        <taxon>Lysobacterales</taxon>
        <taxon>Rhodanobacteraceae</taxon>
        <taxon>Frateuria</taxon>
    </lineage>
</organism>
<feature type="region of interest" description="Disordered" evidence="1">
    <location>
        <begin position="28"/>
        <end position="62"/>
    </location>
</feature>
<gene>
    <name evidence="4" type="ORF">SAMN04487997_0762</name>
</gene>
<dbReference type="InterPro" id="IPR018247">
    <property type="entry name" value="EF_Hand_1_Ca_BS"/>
</dbReference>
<dbReference type="InterPro" id="IPR002048">
    <property type="entry name" value="EF_hand_dom"/>
</dbReference>
<dbReference type="GO" id="GO:0005509">
    <property type="term" value="F:calcium ion binding"/>
    <property type="evidence" value="ECO:0007669"/>
    <property type="project" value="InterPro"/>
</dbReference>
<sequence length="115" mass="11662">MKTRRFLAMGGSALAFALLAMATAGTASAQEAAAGSASSDTSASFQSLDKNHDGHLTRSEIPSDMTLLRTRLTTYDTNHDGMLDANEFAAAQAALHGSGHAGGSGNAPPPHHPGG</sequence>
<keyword evidence="2" id="KW-0732">Signal</keyword>
<dbReference type="RefSeq" id="WP_091333589.1">
    <property type="nucleotide sequence ID" value="NZ_FNYC01000001.1"/>
</dbReference>
<dbReference type="EMBL" id="FNYC01000001">
    <property type="protein sequence ID" value="SEI45676.1"/>
    <property type="molecule type" value="Genomic_DNA"/>
</dbReference>
<dbReference type="STRING" id="529704.SAMN02927913_0677"/>
<evidence type="ECO:0000256" key="2">
    <source>
        <dbReference type="SAM" id="SignalP"/>
    </source>
</evidence>
<dbReference type="Gene3D" id="1.10.238.10">
    <property type="entry name" value="EF-hand"/>
    <property type="match status" value="1"/>
</dbReference>
<feature type="region of interest" description="Disordered" evidence="1">
    <location>
        <begin position="94"/>
        <end position="115"/>
    </location>
</feature>
<feature type="compositionally biased region" description="Basic and acidic residues" evidence="1">
    <location>
        <begin position="49"/>
        <end position="58"/>
    </location>
</feature>
<evidence type="ECO:0000259" key="3">
    <source>
        <dbReference type="PROSITE" id="PS50222"/>
    </source>
</evidence>
<feature type="compositionally biased region" description="Low complexity" evidence="1">
    <location>
        <begin position="28"/>
        <end position="44"/>
    </location>
</feature>
<dbReference type="AlphaFoldDB" id="A0A1H6QUE8"/>
<accession>A0A1H6QUE8</accession>
<keyword evidence="5" id="KW-1185">Reference proteome</keyword>
<dbReference type="PROSITE" id="PS50222">
    <property type="entry name" value="EF_HAND_2"/>
    <property type="match status" value="1"/>
</dbReference>
<evidence type="ECO:0000313" key="4">
    <source>
        <dbReference type="EMBL" id="SEI45676.1"/>
    </source>
</evidence>
<proteinExistence type="predicted"/>
<name>A0A1H6QUE8_9GAMM</name>
<feature type="chain" id="PRO_5011685524" evidence="2">
    <location>
        <begin position="30"/>
        <end position="115"/>
    </location>
</feature>